<reference evidence="3 4" key="1">
    <citation type="submission" date="2020-08" db="EMBL/GenBank/DDBJ databases">
        <title>Genomic Encyclopedia of Type Strains, Phase III (KMG-III): the genomes of soil and plant-associated and newly described type strains.</title>
        <authorList>
            <person name="Whitman W."/>
        </authorList>
    </citation>
    <scope>NUCLEOTIDE SEQUENCE [LARGE SCALE GENOMIC DNA]</scope>
    <source>
        <strain evidence="3 4">CECT 3273</strain>
    </source>
</reference>
<keyword evidence="4" id="KW-1185">Reference proteome</keyword>
<feature type="region of interest" description="Disordered" evidence="1">
    <location>
        <begin position="1"/>
        <end position="31"/>
    </location>
</feature>
<evidence type="ECO:0000256" key="1">
    <source>
        <dbReference type="SAM" id="MobiDB-lite"/>
    </source>
</evidence>
<keyword evidence="2" id="KW-0812">Transmembrane</keyword>
<evidence type="ECO:0000313" key="3">
    <source>
        <dbReference type="EMBL" id="MBB4903703.1"/>
    </source>
</evidence>
<keyword evidence="2" id="KW-0472">Membrane</keyword>
<keyword evidence="2" id="KW-1133">Transmembrane helix</keyword>
<evidence type="ECO:0000313" key="4">
    <source>
        <dbReference type="Proteomes" id="UP000579523"/>
    </source>
</evidence>
<dbReference type="Proteomes" id="UP000579523">
    <property type="component" value="Unassembled WGS sequence"/>
</dbReference>
<proteinExistence type="predicted"/>
<dbReference type="EMBL" id="JACHJI010000040">
    <property type="protein sequence ID" value="MBB4903703.1"/>
    <property type="molecule type" value="Genomic_DNA"/>
</dbReference>
<protein>
    <submittedName>
        <fullName evidence="3">Uncharacterized protein</fullName>
    </submittedName>
</protein>
<comment type="caution">
    <text evidence="3">The sequence shown here is derived from an EMBL/GenBank/DDBJ whole genome shotgun (WGS) entry which is preliminary data.</text>
</comment>
<evidence type="ECO:0000256" key="2">
    <source>
        <dbReference type="SAM" id="Phobius"/>
    </source>
</evidence>
<dbReference type="RefSeq" id="WP_184829901.1">
    <property type="nucleotide sequence ID" value="NZ_BMTK01000066.1"/>
</dbReference>
<feature type="transmembrane region" description="Helical" evidence="2">
    <location>
        <begin position="38"/>
        <end position="57"/>
    </location>
</feature>
<feature type="compositionally biased region" description="Polar residues" evidence="1">
    <location>
        <begin position="64"/>
        <end position="77"/>
    </location>
</feature>
<feature type="region of interest" description="Disordered" evidence="1">
    <location>
        <begin position="64"/>
        <end position="101"/>
    </location>
</feature>
<feature type="compositionally biased region" description="Basic and acidic residues" evidence="1">
    <location>
        <begin position="16"/>
        <end position="31"/>
    </location>
</feature>
<name>A0A7W7VB37_9ACTN</name>
<organism evidence="3 4">
    <name type="scientific">Streptomyces griseomycini</name>
    <dbReference type="NCBI Taxonomy" id="66895"/>
    <lineage>
        <taxon>Bacteria</taxon>
        <taxon>Bacillati</taxon>
        <taxon>Actinomycetota</taxon>
        <taxon>Actinomycetes</taxon>
        <taxon>Kitasatosporales</taxon>
        <taxon>Streptomycetaceae</taxon>
        <taxon>Streptomyces</taxon>
    </lineage>
</organism>
<gene>
    <name evidence="3" type="ORF">FHS37_007800</name>
</gene>
<accession>A0A7W7VB37</accession>
<sequence length="349" mass="37543">MSDRGSRPADQPTPSAHKESQLEKGTEADRGVLKRRRVAAVLVAAALALATIVTVLVTGDNEQVSARSGTASASPSDSAKDGTSAELRAEESTEDPTSGPPYIPVPEFSSAAARDVAFVGDVGQFTTWPGATEYEAMSSSDGGYNISDFRKAVIRDAETVCNAFIGGTGMNDVPDAVGLPLTDPIDQAAFIVEAVTFYCPDQIAAMTEDVYSEPVATKQNEDCPAVSTLKATATIEQPDTDDDPTSATYSVKVRNTSSYDVRVQLQQRWFTDGKVPEMQLASEWVPEWTFFGETGEDQFFTIEAGETFAYEGEQNGIYYWNRTEVRVAPEEFVFLGCGYQPGPGAIAEE</sequence>
<dbReference type="AlphaFoldDB" id="A0A7W7VB37"/>